<keyword evidence="2" id="KW-1185">Reference proteome</keyword>
<dbReference type="RefSeq" id="YP_013605524.1">
    <property type="nucleotide sequence ID" value="NC_134205.1"/>
</dbReference>
<gene>
    <name evidence="1" type="ORF">vir335_00064</name>
</gene>
<protein>
    <submittedName>
        <fullName evidence="1">Uncharacterized protein</fullName>
    </submittedName>
</protein>
<sequence>MNTDYTQPIAIYRIFADMGIEILKIECGMNDRIIYRYSGCAYIHKARIYETARGRMYIRTPTGRIHLDECMRC</sequence>
<dbReference type="GeneID" id="301841473"/>
<evidence type="ECO:0000313" key="2">
    <source>
        <dbReference type="Proteomes" id="UP001302000"/>
    </source>
</evidence>
<organism evidence="1 2">
    <name type="scientific">Caudoviricetes sp. vir335</name>
    <dbReference type="NCBI Taxonomy" id="3068357"/>
    <lineage>
        <taxon>Viruses</taxon>
        <taxon>Duplodnaviria</taxon>
        <taxon>Heunggongvirae</taxon>
        <taxon>Uroviricota</taxon>
        <taxon>Caudoviricetes</taxon>
    </lineage>
</organism>
<name>A0AA87CIL5_9CAUD</name>
<evidence type="ECO:0000313" key="1">
    <source>
        <dbReference type="EMBL" id="DBA35620.1"/>
    </source>
</evidence>
<reference evidence="1 2" key="1">
    <citation type="journal article" date="2023" name="Nat. Microbiol.">
        <title>A compendium of viruses from methanogenic archaea reveals their diversity and adaptations to the gut environment.</title>
        <authorList>
            <person name="Medvedeva S."/>
            <person name="Borrel G."/>
            <person name="Krupovic M."/>
            <person name="Gribaldo S."/>
        </authorList>
    </citation>
    <scope>NUCLEOTIDE SEQUENCE [LARGE SCALE GENOMIC DNA]</scope>
</reference>
<dbReference type="Proteomes" id="UP001302000">
    <property type="component" value="Segment"/>
</dbReference>
<dbReference type="EMBL" id="BK063680">
    <property type="protein sequence ID" value="DBA35620.1"/>
    <property type="molecule type" value="Genomic_DNA"/>
</dbReference>
<proteinExistence type="predicted"/>
<accession>A0AA87CIL5</accession>